<evidence type="ECO:0000313" key="3">
    <source>
        <dbReference type="EMBL" id="MBB6729337.1"/>
    </source>
</evidence>
<comment type="caution">
    <text evidence="3">The sequence shown here is derived from an EMBL/GenBank/DDBJ whole genome shotgun (WGS) entry which is preliminary data.</text>
</comment>
<keyword evidence="1" id="KW-0472">Membrane</keyword>
<dbReference type="Pfam" id="PF08955">
    <property type="entry name" value="BofC_C"/>
    <property type="match status" value="1"/>
</dbReference>
<proteinExistence type="predicted"/>
<organism evidence="3 4">
    <name type="scientific">Cohnella zeiphila</name>
    <dbReference type="NCBI Taxonomy" id="2761120"/>
    <lineage>
        <taxon>Bacteria</taxon>
        <taxon>Bacillati</taxon>
        <taxon>Bacillota</taxon>
        <taxon>Bacilli</taxon>
        <taxon>Bacillales</taxon>
        <taxon>Paenibacillaceae</taxon>
        <taxon>Cohnella</taxon>
    </lineage>
</organism>
<dbReference type="Gene3D" id="3.30.70.1740">
    <property type="entry name" value="Bypass-of-forespore C, C-terminal domain"/>
    <property type="match status" value="1"/>
</dbReference>
<dbReference type="Proteomes" id="UP000564644">
    <property type="component" value="Unassembled WGS sequence"/>
</dbReference>
<feature type="transmembrane region" description="Helical" evidence="1">
    <location>
        <begin position="20"/>
        <end position="40"/>
    </location>
</feature>
<name>A0A7X0VTN6_9BACL</name>
<keyword evidence="1" id="KW-1133">Transmembrane helix</keyword>
<dbReference type="AlphaFoldDB" id="A0A7X0VTN6"/>
<dbReference type="RefSeq" id="WP_185127011.1">
    <property type="nucleotide sequence ID" value="NZ_JACJVO010000001.1"/>
</dbReference>
<evidence type="ECO:0000256" key="1">
    <source>
        <dbReference type="SAM" id="Phobius"/>
    </source>
</evidence>
<sequence length="236" mass="26485">MFGLRIKDLKKRIKRSRRPVWSLGMWIAVVAASVVMGLILSRQAVNRFEAASVPVTDDSLPTWSDNLPISYDPSGSERGKALAALSQWKGEVEITLHRVYLCGEETRKLGRHTTAEAMELLKAHRDWKADFGEEGVVRMEETVDDFSPACGKSAYVGIDQVGNVSLYDGPPRKEKVLRTFFQLDVKSLESSMSKEKLKELADGIRVTDRDEFNSVMSTFSDYAREKTAEALKPIEP</sequence>
<feature type="domain" description="Bypass of forespore C C-terminal" evidence="2">
    <location>
        <begin position="144"/>
        <end position="220"/>
    </location>
</feature>
<dbReference type="EMBL" id="JACJVO010000001">
    <property type="protein sequence ID" value="MBB6729337.1"/>
    <property type="molecule type" value="Genomic_DNA"/>
</dbReference>
<evidence type="ECO:0000259" key="2">
    <source>
        <dbReference type="Pfam" id="PF08955"/>
    </source>
</evidence>
<protein>
    <submittedName>
        <fullName evidence="3">BofC C-terminal domain-containing protein</fullName>
    </submittedName>
</protein>
<evidence type="ECO:0000313" key="4">
    <source>
        <dbReference type="Proteomes" id="UP000564644"/>
    </source>
</evidence>
<dbReference type="InterPro" id="IPR038117">
    <property type="entry name" value="BofC_C_sf"/>
</dbReference>
<accession>A0A7X0VTN6</accession>
<keyword evidence="4" id="KW-1185">Reference proteome</keyword>
<dbReference type="InterPro" id="IPR015050">
    <property type="entry name" value="BofC_C"/>
</dbReference>
<reference evidence="3 4" key="1">
    <citation type="submission" date="2020-08" db="EMBL/GenBank/DDBJ databases">
        <title>Cohnella phylogeny.</title>
        <authorList>
            <person name="Dunlap C."/>
        </authorList>
    </citation>
    <scope>NUCLEOTIDE SEQUENCE [LARGE SCALE GENOMIC DNA]</scope>
    <source>
        <strain evidence="3 4">CBP 2801</strain>
    </source>
</reference>
<gene>
    <name evidence="3" type="ORF">H7C18_00310</name>
</gene>
<keyword evidence="1" id="KW-0812">Transmembrane</keyword>